<keyword evidence="2" id="KW-0675">Receptor</keyword>
<organism evidence="2 3">
    <name type="scientific">Labeo rohita</name>
    <name type="common">Indian major carp</name>
    <name type="synonym">Cyprinus rohita</name>
    <dbReference type="NCBI Taxonomy" id="84645"/>
    <lineage>
        <taxon>Eukaryota</taxon>
        <taxon>Metazoa</taxon>
        <taxon>Chordata</taxon>
        <taxon>Craniata</taxon>
        <taxon>Vertebrata</taxon>
        <taxon>Euteleostomi</taxon>
        <taxon>Actinopterygii</taxon>
        <taxon>Neopterygii</taxon>
        <taxon>Teleostei</taxon>
        <taxon>Ostariophysi</taxon>
        <taxon>Cypriniformes</taxon>
        <taxon>Cyprinidae</taxon>
        <taxon>Labeoninae</taxon>
        <taxon>Labeonini</taxon>
        <taxon>Labeo</taxon>
    </lineage>
</organism>
<dbReference type="Proteomes" id="UP000290572">
    <property type="component" value="Unassembled WGS sequence"/>
</dbReference>
<reference evidence="2 3" key="1">
    <citation type="submission" date="2018-03" db="EMBL/GenBank/DDBJ databases">
        <title>Draft genome sequence of Rohu Carp (Labeo rohita).</title>
        <authorList>
            <person name="Das P."/>
            <person name="Kushwaha B."/>
            <person name="Joshi C.G."/>
            <person name="Kumar D."/>
            <person name="Nagpure N.S."/>
            <person name="Sahoo L."/>
            <person name="Das S.P."/>
            <person name="Bit A."/>
            <person name="Patnaik S."/>
            <person name="Meher P.K."/>
            <person name="Jayasankar P."/>
            <person name="Koringa P.G."/>
            <person name="Patel N.V."/>
            <person name="Hinsu A.T."/>
            <person name="Kumar R."/>
            <person name="Pandey M."/>
            <person name="Agarwal S."/>
            <person name="Srivastava S."/>
            <person name="Singh M."/>
            <person name="Iquebal M.A."/>
            <person name="Jaiswal S."/>
            <person name="Angadi U.B."/>
            <person name="Kumar N."/>
            <person name="Raza M."/>
            <person name="Shah T.M."/>
            <person name="Rai A."/>
            <person name="Jena J.K."/>
        </authorList>
    </citation>
    <scope>NUCLEOTIDE SEQUENCE [LARGE SCALE GENOMIC DNA]</scope>
    <source>
        <strain evidence="2">DASCIFA01</strain>
        <tissue evidence="2">Testis</tissue>
    </source>
</reference>
<comment type="caution">
    <text evidence="2">The sequence shown here is derived from an EMBL/GenBank/DDBJ whole genome shotgun (WGS) entry which is preliminary data.</text>
</comment>
<keyword evidence="1" id="KW-0472">Membrane</keyword>
<keyword evidence="1" id="KW-1133">Transmembrane helix</keyword>
<feature type="transmembrane region" description="Helical" evidence="1">
    <location>
        <begin position="49"/>
        <end position="76"/>
    </location>
</feature>
<dbReference type="AlphaFoldDB" id="A0A498MJH0"/>
<protein>
    <submittedName>
        <fullName evidence="2">Vascular endothelial growth factor receptor 1-like protein</fullName>
    </submittedName>
</protein>
<sequence>MGDTFWFPSSYRQQDGFGLSALYEFLLGISCPGSSQIECFSLDSVYHLYIFPVVTLIILETAVFAAPTVILLQIICARRTGRKDLRHRDDI</sequence>
<keyword evidence="3" id="KW-1185">Reference proteome</keyword>
<proteinExistence type="predicted"/>
<gene>
    <name evidence="2" type="ORF">ROHU_008037</name>
</gene>
<dbReference type="EMBL" id="QBIY01012745">
    <property type="protein sequence ID" value="RXN17465.1"/>
    <property type="molecule type" value="Genomic_DNA"/>
</dbReference>
<evidence type="ECO:0000256" key="1">
    <source>
        <dbReference type="SAM" id="Phobius"/>
    </source>
</evidence>
<keyword evidence="1" id="KW-0812">Transmembrane</keyword>
<accession>A0A498MJH0</accession>
<name>A0A498MJH0_LABRO</name>
<evidence type="ECO:0000313" key="2">
    <source>
        <dbReference type="EMBL" id="RXN17465.1"/>
    </source>
</evidence>
<evidence type="ECO:0000313" key="3">
    <source>
        <dbReference type="Proteomes" id="UP000290572"/>
    </source>
</evidence>